<dbReference type="PROSITE" id="PS51257">
    <property type="entry name" value="PROKAR_LIPOPROTEIN"/>
    <property type="match status" value="1"/>
</dbReference>
<dbReference type="RefSeq" id="WP_338225307.1">
    <property type="nucleotide sequence ID" value="NZ_BTPD01000010.1"/>
</dbReference>
<evidence type="ECO:0000313" key="2">
    <source>
        <dbReference type="EMBL" id="GMQ30598.1"/>
    </source>
</evidence>
<organism evidence="2 3">
    <name type="scientific">Algoriphagus confluentis</name>
    <dbReference type="NCBI Taxonomy" id="1697556"/>
    <lineage>
        <taxon>Bacteria</taxon>
        <taxon>Pseudomonadati</taxon>
        <taxon>Bacteroidota</taxon>
        <taxon>Cytophagia</taxon>
        <taxon>Cytophagales</taxon>
        <taxon>Cyclobacteriaceae</taxon>
        <taxon>Algoriphagus</taxon>
    </lineage>
</organism>
<feature type="chain" id="PRO_5047283467" evidence="1">
    <location>
        <begin position="19"/>
        <end position="273"/>
    </location>
</feature>
<evidence type="ECO:0000313" key="3">
    <source>
        <dbReference type="Proteomes" id="UP001338309"/>
    </source>
</evidence>
<comment type="caution">
    <text evidence="2">The sequence shown here is derived from an EMBL/GenBank/DDBJ whole genome shotgun (WGS) entry which is preliminary data.</text>
</comment>
<keyword evidence="1" id="KW-0732">Signal</keyword>
<name>A0ABQ6PRL6_9BACT</name>
<sequence length="273" mass="30790">MKKTLSLLLLVWFFSCQSPEVDQPTWINPIQEWRESDGILKFKVQPGDWSVLIQTSSQPIPADYQVEEGELRIAYPKDRSFVVGQAFIVLELEEKSFAFPVILNPELGNGKLEDIRSPKTLNTDSSLVQQQMRYSFGRGGNLVPLANGELFEERYISQSDKVGTFAGESDTQLSSFYITAGTPESIPMTIQFDEIQNEFTVLAGPLRDAFQNQISNGTLLTFTIRNSGKTWIIEEVTREGFVRVRCSAERFEGASVHANVAQVFSETLIFKKQ</sequence>
<gene>
    <name evidence="2" type="ORF">Aconfl_32410</name>
</gene>
<reference evidence="2 3" key="1">
    <citation type="submission" date="2023-08" db="EMBL/GenBank/DDBJ databases">
        <title>Draft genome sequence of Algoriphagus confluentis.</title>
        <authorList>
            <person name="Takatani N."/>
            <person name="Hosokawa M."/>
            <person name="Sawabe T."/>
        </authorList>
    </citation>
    <scope>NUCLEOTIDE SEQUENCE [LARGE SCALE GENOMIC DNA]</scope>
    <source>
        <strain evidence="2 3">NBRC 111222</strain>
    </source>
</reference>
<feature type="signal peptide" evidence="1">
    <location>
        <begin position="1"/>
        <end position="18"/>
    </location>
</feature>
<protein>
    <submittedName>
        <fullName evidence="2">Uncharacterized protein</fullName>
    </submittedName>
</protein>
<evidence type="ECO:0000256" key="1">
    <source>
        <dbReference type="SAM" id="SignalP"/>
    </source>
</evidence>
<dbReference type="Proteomes" id="UP001338309">
    <property type="component" value="Unassembled WGS sequence"/>
</dbReference>
<keyword evidence="3" id="KW-1185">Reference proteome</keyword>
<accession>A0ABQ6PRL6</accession>
<dbReference type="EMBL" id="BTPD01000010">
    <property type="protein sequence ID" value="GMQ30598.1"/>
    <property type="molecule type" value="Genomic_DNA"/>
</dbReference>
<proteinExistence type="predicted"/>